<evidence type="ECO:0000256" key="7">
    <source>
        <dbReference type="PIRSR" id="PIRSR618044-1"/>
    </source>
</evidence>
<evidence type="ECO:0000256" key="6">
    <source>
        <dbReference type="ARBA" id="ARBA00023316"/>
    </source>
</evidence>
<dbReference type="Proteomes" id="UP001139336">
    <property type="component" value="Unassembled WGS sequence"/>
</dbReference>
<keyword evidence="3" id="KW-0378">Hydrolase</keyword>
<dbReference type="GO" id="GO:0009002">
    <property type="term" value="F:serine-type D-Ala-D-Ala carboxypeptidase activity"/>
    <property type="evidence" value="ECO:0007669"/>
    <property type="project" value="InterPro"/>
</dbReference>
<evidence type="ECO:0000256" key="12">
    <source>
        <dbReference type="SAM" id="SignalP"/>
    </source>
</evidence>
<evidence type="ECO:0000256" key="5">
    <source>
        <dbReference type="ARBA" id="ARBA00022984"/>
    </source>
</evidence>
<keyword evidence="2 12" id="KW-0732">Signal</keyword>
<keyword evidence="14" id="KW-0121">Carboxypeptidase</keyword>
<dbReference type="GO" id="GO:0006508">
    <property type="term" value="P:proteolysis"/>
    <property type="evidence" value="ECO:0007669"/>
    <property type="project" value="InterPro"/>
</dbReference>
<gene>
    <name evidence="14" type="ORF">L1O03_02285</name>
</gene>
<dbReference type="PANTHER" id="PTHR21581">
    <property type="entry name" value="D-ALANYL-D-ALANINE CARBOXYPEPTIDASE"/>
    <property type="match status" value="1"/>
</dbReference>
<dbReference type="SUPFAM" id="SSF56601">
    <property type="entry name" value="beta-lactamase/transpeptidase-like"/>
    <property type="match status" value="1"/>
</dbReference>
<dbReference type="Pfam" id="PF00768">
    <property type="entry name" value="Peptidase_S11"/>
    <property type="match status" value="1"/>
</dbReference>
<accession>A0A9X1TYM7</accession>
<evidence type="ECO:0000256" key="1">
    <source>
        <dbReference type="ARBA" id="ARBA00007164"/>
    </source>
</evidence>
<organism evidence="14 15">
    <name type="scientific">Corynebacterium uropygiale</name>
    <dbReference type="NCBI Taxonomy" id="1775911"/>
    <lineage>
        <taxon>Bacteria</taxon>
        <taxon>Bacillati</taxon>
        <taxon>Actinomycetota</taxon>
        <taxon>Actinomycetes</taxon>
        <taxon>Mycobacteriales</taxon>
        <taxon>Corynebacteriaceae</taxon>
        <taxon>Corynebacterium</taxon>
    </lineage>
</organism>
<name>A0A9X1TYM7_9CORY</name>
<evidence type="ECO:0000313" key="15">
    <source>
        <dbReference type="Proteomes" id="UP001139336"/>
    </source>
</evidence>
<keyword evidence="15" id="KW-1185">Reference proteome</keyword>
<proteinExistence type="inferred from homology"/>
<evidence type="ECO:0000259" key="13">
    <source>
        <dbReference type="Pfam" id="PF00768"/>
    </source>
</evidence>
<feature type="region of interest" description="Disordered" evidence="10">
    <location>
        <begin position="351"/>
        <end position="382"/>
    </location>
</feature>
<evidence type="ECO:0000313" key="14">
    <source>
        <dbReference type="EMBL" id="MCF4006006.1"/>
    </source>
</evidence>
<comment type="similarity">
    <text evidence="1 9">Belongs to the peptidase S11 family.</text>
</comment>
<dbReference type="PANTHER" id="PTHR21581:SF33">
    <property type="entry name" value="D-ALANYL-D-ALANINE CARBOXYPEPTIDASE DACB"/>
    <property type="match status" value="1"/>
</dbReference>
<dbReference type="GO" id="GO:0008360">
    <property type="term" value="P:regulation of cell shape"/>
    <property type="evidence" value="ECO:0007669"/>
    <property type="project" value="UniProtKB-KW"/>
</dbReference>
<keyword evidence="11" id="KW-0472">Membrane</keyword>
<feature type="binding site" evidence="8">
    <location>
        <position position="292"/>
    </location>
    <ligand>
        <name>substrate</name>
    </ligand>
</feature>
<evidence type="ECO:0000256" key="4">
    <source>
        <dbReference type="ARBA" id="ARBA00022960"/>
    </source>
</evidence>
<feature type="region of interest" description="Disordered" evidence="10">
    <location>
        <begin position="417"/>
        <end position="449"/>
    </location>
</feature>
<sequence length="449" mass="47363">MTHHSWPRRAAIIPFCLALGAPLACPPQAHGQDEPDLPPASRAEAPDTSSCPNQLVPPKARTTSETPQPGSTPPPPLPVSPAPDGLGCGVSAPRGFTVPESVLASGWLVADLDTGEVIAAKDPHGRYRPASIIKVLLARVALEHLDLDTVVTASDEAAGMEGSAVGIGPGGKYTVRSLLEGLLMASGNDAATALAEQLGGEKETLRLVNELAQRDGARDTRVMNYTGLDRAGQSSSAFDLARFYRAAWKNPVFAEIVRTDHVDFPGWGENEGFEVWNDNHLLLNDPTGIGGKTGYTDDANHTFVGATDRDGRRLVAVLLDTTVDRGRAWEQARDLLDEAYQVPAGRGVASLDAAEDASADGQDGTPTEMAPMPSPNSHSASQTAVSPLHLGLGVGAAIIALAAIAVLVWRLGRPRLAPGPRTTWRQRRSGRTGRSGRSGRTGRTGRARR</sequence>
<dbReference type="RefSeq" id="WP_236117785.1">
    <property type="nucleotide sequence ID" value="NZ_JAKGSI010000001.1"/>
</dbReference>
<feature type="signal peptide" evidence="12">
    <location>
        <begin position="1"/>
        <end position="31"/>
    </location>
</feature>
<feature type="domain" description="Peptidase S11 D-alanyl-D-alanine carboxypeptidase A N-terminal" evidence="13">
    <location>
        <begin position="100"/>
        <end position="321"/>
    </location>
</feature>
<evidence type="ECO:0000256" key="11">
    <source>
        <dbReference type="SAM" id="Phobius"/>
    </source>
</evidence>
<dbReference type="AlphaFoldDB" id="A0A9X1TYM7"/>
<evidence type="ECO:0000256" key="2">
    <source>
        <dbReference type="ARBA" id="ARBA00022729"/>
    </source>
</evidence>
<keyword evidence="14" id="KW-0645">Protease</keyword>
<dbReference type="GO" id="GO:0071555">
    <property type="term" value="P:cell wall organization"/>
    <property type="evidence" value="ECO:0007669"/>
    <property type="project" value="UniProtKB-KW"/>
</dbReference>
<keyword evidence="4" id="KW-0133">Cell shape</keyword>
<evidence type="ECO:0000256" key="8">
    <source>
        <dbReference type="PIRSR" id="PIRSR618044-2"/>
    </source>
</evidence>
<evidence type="ECO:0000256" key="9">
    <source>
        <dbReference type="RuleBase" id="RU004016"/>
    </source>
</evidence>
<keyword evidence="6" id="KW-0961">Cell wall biogenesis/degradation</keyword>
<dbReference type="EMBL" id="JAKGSI010000001">
    <property type="protein sequence ID" value="MCF4006006.1"/>
    <property type="molecule type" value="Genomic_DNA"/>
</dbReference>
<keyword evidence="11" id="KW-1133">Transmembrane helix</keyword>
<dbReference type="InterPro" id="IPR001967">
    <property type="entry name" value="Peptidase_S11_N"/>
</dbReference>
<dbReference type="PRINTS" id="PR00725">
    <property type="entry name" value="DADACBPTASE1"/>
</dbReference>
<keyword evidence="11" id="KW-0812">Transmembrane</keyword>
<evidence type="ECO:0000256" key="10">
    <source>
        <dbReference type="SAM" id="MobiDB-lite"/>
    </source>
</evidence>
<feature type="active site" evidence="7">
    <location>
        <position position="186"/>
    </location>
</feature>
<evidence type="ECO:0000256" key="3">
    <source>
        <dbReference type="ARBA" id="ARBA00022801"/>
    </source>
</evidence>
<feature type="transmembrane region" description="Helical" evidence="11">
    <location>
        <begin position="388"/>
        <end position="411"/>
    </location>
</feature>
<protein>
    <submittedName>
        <fullName evidence="14">D-alanyl-D-alanine carboxypeptidase</fullName>
    </submittedName>
</protein>
<feature type="active site" description="Acyl-ester intermediate" evidence="7">
    <location>
        <position position="131"/>
    </location>
</feature>
<feature type="active site" description="Proton acceptor" evidence="7">
    <location>
        <position position="134"/>
    </location>
</feature>
<keyword evidence="5" id="KW-0573">Peptidoglycan synthesis</keyword>
<feature type="chain" id="PRO_5040964748" evidence="12">
    <location>
        <begin position="32"/>
        <end position="449"/>
    </location>
</feature>
<dbReference type="InterPro" id="IPR018044">
    <property type="entry name" value="Peptidase_S11"/>
</dbReference>
<feature type="compositionally biased region" description="Pro residues" evidence="10">
    <location>
        <begin position="70"/>
        <end position="81"/>
    </location>
</feature>
<dbReference type="Gene3D" id="3.40.710.10">
    <property type="entry name" value="DD-peptidase/beta-lactamase superfamily"/>
    <property type="match status" value="1"/>
</dbReference>
<comment type="caution">
    <text evidence="14">The sequence shown here is derived from an EMBL/GenBank/DDBJ whole genome shotgun (WGS) entry which is preliminary data.</text>
</comment>
<feature type="region of interest" description="Disordered" evidence="10">
    <location>
        <begin position="26"/>
        <end position="88"/>
    </location>
</feature>
<dbReference type="InterPro" id="IPR012338">
    <property type="entry name" value="Beta-lactam/transpept-like"/>
</dbReference>
<reference evidence="14" key="1">
    <citation type="submission" date="2022-01" db="EMBL/GenBank/DDBJ databases">
        <title>Corynebacterium sp. nov isolated from isolated from the feces of the greater white-fronted geese (Anser albifrons) at Poyang Lake, PR China.</title>
        <authorList>
            <person name="Liu Q."/>
        </authorList>
    </citation>
    <scope>NUCLEOTIDE SEQUENCE</scope>
    <source>
        <strain evidence="14">JCM 32435</strain>
    </source>
</reference>
<dbReference type="GO" id="GO:0009252">
    <property type="term" value="P:peptidoglycan biosynthetic process"/>
    <property type="evidence" value="ECO:0007669"/>
    <property type="project" value="UniProtKB-KW"/>
</dbReference>